<dbReference type="EMBL" id="BARS01022923">
    <property type="protein sequence ID" value="GAG05587.1"/>
    <property type="molecule type" value="Genomic_DNA"/>
</dbReference>
<comment type="caution">
    <text evidence="2">The sequence shown here is derived from an EMBL/GenBank/DDBJ whole genome shotgun (WGS) entry which is preliminary data.</text>
</comment>
<accession>X0V2F3</accession>
<dbReference type="InterPro" id="IPR025164">
    <property type="entry name" value="Toastrack_DUF4097"/>
</dbReference>
<dbReference type="Pfam" id="PF13349">
    <property type="entry name" value="DUF4097"/>
    <property type="match status" value="1"/>
</dbReference>
<sequence>NGPVSVSTWDRSEFSVELLIKAKGTTTSQAEKNLEDFVVDFDESVVQGQGRLVLGYDIPVTSYNKYSVQVEVFLPADAVIDLELESSNGAMSLKDLVGDEIQLDTSNGAFTFDNVYAEGINAETSNGAISGDFEAPDTYISTSNGAIDLTLPCTVTGEYILRTSNGQVDVSVSSSSDVGYDLDASTSNGVVSIGLPNLDYSVNQRTSKEARTVGFEGKEIQITLDVSTSNGSMDIVD</sequence>
<gene>
    <name evidence="2" type="ORF">S01H1_36576</name>
</gene>
<evidence type="ECO:0000259" key="1">
    <source>
        <dbReference type="Pfam" id="PF13349"/>
    </source>
</evidence>
<reference evidence="2" key="1">
    <citation type="journal article" date="2014" name="Front. Microbiol.">
        <title>High frequency of phylogenetically diverse reductive dehalogenase-homologous genes in deep subseafloor sedimentary metagenomes.</title>
        <authorList>
            <person name="Kawai M."/>
            <person name="Futagami T."/>
            <person name="Toyoda A."/>
            <person name="Takaki Y."/>
            <person name="Nishi S."/>
            <person name="Hori S."/>
            <person name="Arai W."/>
            <person name="Tsubouchi T."/>
            <person name="Morono Y."/>
            <person name="Uchiyama I."/>
            <person name="Ito T."/>
            <person name="Fujiyama A."/>
            <person name="Inagaki F."/>
            <person name="Takami H."/>
        </authorList>
    </citation>
    <scope>NUCLEOTIDE SEQUENCE</scope>
    <source>
        <strain evidence="2">Expedition CK06-06</strain>
    </source>
</reference>
<proteinExistence type="predicted"/>
<organism evidence="2">
    <name type="scientific">marine sediment metagenome</name>
    <dbReference type="NCBI Taxonomy" id="412755"/>
    <lineage>
        <taxon>unclassified sequences</taxon>
        <taxon>metagenomes</taxon>
        <taxon>ecological metagenomes</taxon>
    </lineage>
</organism>
<dbReference type="AlphaFoldDB" id="X0V2F3"/>
<protein>
    <recommendedName>
        <fullName evidence="1">DUF4097 domain-containing protein</fullName>
    </recommendedName>
</protein>
<evidence type="ECO:0000313" key="2">
    <source>
        <dbReference type="EMBL" id="GAG05587.1"/>
    </source>
</evidence>
<feature type="domain" description="DUF4097" evidence="1">
    <location>
        <begin position="81"/>
        <end position="235"/>
    </location>
</feature>
<name>X0V2F3_9ZZZZ</name>
<feature type="non-terminal residue" evidence="2">
    <location>
        <position position="1"/>
    </location>
</feature>